<dbReference type="SMART" id="SM00421">
    <property type="entry name" value="HTH_LUXR"/>
    <property type="match status" value="2"/>
</dbReference>
<dbReference type="InterPro" id="IPR016032">
    <property type="entry name" value="Sig_transdc_resp-reg_C-effctor"/>
</dbReference>
<accession>A0A387BCF2</accession>
<evidence type="ECO:0000313" key="5">
    <source>
        <dbReference type="EMBL" id="AYF98569.1"/>
    </source>
</evidence>
<name>A0A387BCF2_9MICO</name>
<sequence>MSTRRAFLERALDAVVSGGPAPEPDAAEPWQLAVAAFVANDRLDHTASTALSVRALEALTEVSEPLDRAAAYAARGFAATTELLAGEWTDAAPGLTPTGDPIADAAPMLDGLGEGDEAAFVRYLLAEAALSCARVGVAATLPLPDPAVFLVREGRPHPFAAILTVLAVRAAAFHGDFATAHAAMAGATSEVPLFALLLDATRSLVLGNVADPAQTRALVQRVEREAPLPDDRVAAGCCLLASYGLIALGDVRGSAALLLRAGGDAGLERLMITDRAIGLELLVNAALQEDDPDAAEAWAARAEELAASPIADATVARVRSRVLLARGDADAALAEAERAAERARAEGRWIEASEADILAARAAIAARASGAAERRLQALAAEAIRIGHHAAVRAANQTLRPTGRRLRPVAGTEWAGLSERERQVAELLLEGLTNAEIAAELYVSPHTVRVHVSRVLAAFGAPSRFALAARAPLEPPTLDAAGVLTARQRAVVAELATGAGNAEIAARLGISAKTVEKHLHEAMRRLGVTTRVGVLRVASARATGAE</sequence>
<dbReference type="PANTHER" id="PTHR44688:SF16">
    <property type="entry name" value="DNA-BINDING TRANSCRIPTIONAL ACTIVATOR DEVR_DOSR"/>
    <property type="match status" value="1"/>
</dbReference>
<proteinExistence type="predicted"/>
<evidence type="ECO:0000256" key="1">
    <source>
        <dbReference type="ARBA" id="ARBA00023015"/>
    </source>
</evidence>
<keyword evidence="3" id="KW-0804">Transcription</keyword>
<dbReference type="Proteomes" id="UP000278886">
    <property type="component" value="Chromosome"/>
</dbReference>
<dbReference type="PROSITE" id="PS50043">
    <property type="entry name" value="HTH_LUXR_2"/>
    <property type="match status" value="2"/>
</dbReference>
<dbReference type="PRINTS" id="PR00038">
    <property type="entry name" value="HTHLUXR"/>
</dbReference>
<dbReference type="RefSeq" id="WP_120762916.1">
    <property type="nucleotide sequence ID" value="NZ_CP032630.1"/>
</dbReference>
<dbReference type="GO" id="GO:0006355">
    <property type="term" value="P:regulation of DNA-templated transcription"/>
    <property type="evidence" value="ECO:0007669"/>
    <property type="project" value="InterPro"/>
</dbReference>
<keyword evidence="2" id="KW-0238">DNA-binding</keyword>
<feature type="domain" description="HTH luxR-type" evidence="4">
    <location>
        <begin position="477"/>
        <end position="542"/>
    </location>
</feature>
<evidence type="ECO:0000256" key="2">
    <source>
        <dbReference type="ARBA" id="ARBA00023125"/>
    </source>
</evidence>
<evidence type="ECO:0000313" key="6">
    <source>
        <dbReference type="Proteomes" id="UP000278886"/>
    </source>
</evidence>
<dbReference type="InterPro" id="IPR000792">
    <property type="entry name" value="Tscrpt_reg_LuxR_C"/>
</dbReference>
<dbReference type="GO" id="GO:0003677">
    <property type="term" value="F:DNA binding"/>
    <property type="evidence" value="ECO:0007669"/>
    <property type="project" value="UniProtKB-KW"/>
</dbReference>
<keyword evidence="1" id="KW-0805">Transcription regulation</keyword>
<evidence type="ECO:0000256" key="3">
    <source>
        <dbReference type="ARBA" id="ARBA00023163"/>
    </source>
</evidence>
<protein>
    <submittedName>
        <fullName evidence="5">LuxR family transcriptional regulator</fullName>
    </submittedName>
</protein>
<dbReference type="InterPro" id="IPR036388">
    <property type="entry name" value="WH-like_DNA-bd_sf"/>
</dbReference>
<dbReference type="Gene3D" id="1.10.10.10">
    <property type="entry name" value="Winged helix-like DNA-binding domain superfamily/Winged helix DNA-binding domain"/>
    <property type="match status" value="2"/>
</dbReference>
<dbReference type="SUPFAM" id="SSF46894">
    <property type="entry name" value="C-terminal effector domain of the bipartite response regulators"/>
    <property type="match status" value="2"/>
</dbReference>
<gene>
    <name evidence="5" type="ORF">D7I47_10060</name>
</gene>
<dbReference type="OrthoDB" id="3618798at2"/>
<evidence type="ECO:0000259" key="4">
    <source>
        <dbReference type="PROSITE" id="PS50043"/>
    </source>
</evidence>
<dbReference type="AlphaFoldDB" id="A0A387BCF2"/>
<keyword evidence="6" id="KW-1185">Reference proteome</keyword>
<reference evidence="6" key="1">
    <citation type="submission" date="2018-09" db="EMBL/GenBank/DDBJ databases">
        <title>Genome sequencing of strain 2DFWR-13.</title>
        <authorList>
            <person name="Heo J."/>
            <person name="Kim S.-J."/>
            <person name="Kwon S.-W."/>
        </authorList>
    </citation>
    <scope>NUCLEOTIDE SEQUENCE [LARGE SCALE GENOMIC DNA]</scope>
    <source>
        <strain evidence="6">2DFWR-13</strain>
    </source>
</reference>
<dbReference type="Pfam" id="PF00196">
    <property type="entry name" value="GerE"/>
    <property type="match status" value="2"/>
</dbReference>
<dbReference type="KEGG" id="lyd:D7I47_10060"/>
<feature type="domain" description="HTH luxR-type" evidence="4">
    <location>
        <begin position="410"/>
        <end position="475"/>
    </location>
</feature>
<organism evidence="5 6">
    <name type="scientific">Protaetiibacter intestinalis</name>
    <dbReference type="NCBI Taxonomy" id="2419774"/>
    <lineage>
        <taxon>Bacteria</taxon>
        <taxon>Bacillati</taxon>
        <taxon>Actinomycetota</taxon>
        <taxon>Actinomycetes</taxon>
        <taxon>Micrococcales</taxon>
        <taxon>Microbacteriaceae</taxon>
        <taxon>Protaetiibacter</taxon>
    </lineage>
</organism>
<dbReference type="PANTHER" id="PTHR44688">
    <property type="entry name" value="DNA-BINDING TRANSCRIPTIONAL ACTIVATOR DEVR_DOSR"/>
    <property type="match status" value="1"/>
</dbReference>
<dbReference type="CDD" id="cd06170">
    <property type="entry name" value="LuxR_C_like"/>
    <property type="match status" value="2"/>
</dbReference>
<dbReference type="EMBL" id="CP032630">
    <property type="protein sequence ID" value="AYF98569.1"/>
    <property type="molecule type" value="Genomic_DNA"/>
</dbReference>